<dbReference type="InterPro" id="IPR007823">
    <property type="entry name" value="RRP8"/>
</dbReference>
<evidence type="ECO:0000313" key="11">
    <source>
        <dbReference type="EMBL" id="KAF5364022.1"/>
    </source>
</evidence>
<evidence type="ECO:0000256" key="1">
    <source>
        <dbReference type="ARBA" id="ARBA00004604"/>
    </source>
</evidence>
<evidence type="ECO:0000256" key="10">
    <source>
        <dbReference type="SAM" id="MobiDB-lite"/>
    </source>
</evidence>
<evidence type="ECO:0000256" key="6">
    <source>
        <dbReference type="ARBA" id="ARBA00022691"/>
    </source>
</evidence>
<evidence type="ECO:0000256" key="4">
    <source>
        <dbReference type="ARBA" id="ARBA00022603"/>
    </source>
</evidence>
<keyword evidence="12" id="KW-1185">Reference proteome</keyword>
<evidence type="ECO:0000256" key="8">
    <source>
        <dbReference type="ARBA" id="ARBA00076672"/>
    </source>
</evidence>
<protein>
    <recommendedName>
        <fullName evidence="8 9">Ribosomal RNA-processing protein 8</fullName>
        <ecNumber evidence="9">2.1.1.-</ecNumber>
    </recommendedName>
</protein>
<dbReference type="Proteomes" id="UP000559027">
    <property type="component" value="Unassembled WGS sequence"/>
</dbReference>
<keyword evidence="3 9" id="KW-0698">rRNA processing</keyword>
<evidence type="ECO:0000256" key="9">
    <source>
        <dbReference type="RuleBase" id="RU365074"/>
    </source>
</evidence>
<evidence type="ECO:0000313" key="12">
    <source>
        <dbReference type="Proteomes" id="UP000559027"/>
    </source>
</evidence>
<sequence length="385" mass="42842">MSMFEVPGWSVGADPVKENGATSSKKRKRSATNDHHALEVNFDKIVEKLKSTVGGDGKKRDQKKNSPGRKKREKQRSNERPKSGSGDTTSLNISRPKPLKSRISVDVDSSRPAKKAKTRESISPSTIASTLTLAPSTSAGPKLTALQQGMKQSLDGARFRMINETLYKSESTEAHRLMQEDPKVFEEYHVGFRHQVQSWPTNPVEHYIMDLSSRPPKTVIVDLGCGDAALAKVLAPRGLNVLSYDLVPDGEYVIEADVFERIPLPGSEGSGKEKTSGSAQVADVVVCALSLMGTNWPRCLREAWRILKPRGELKIAEVSSRFTDVDEFQNLVGSIGFRFKSKDESNTHFTLLEFEKAARKPKSDTEWEKLISRGKILKPCEYKRR</sequence>
<dbReference type="GO" id="GO:0005730">
    <property type="term" value="C:nucleolus"/>
    <property type="evidence" value="ECO:0007669"/>
    <property type="project" value="UniProtKB-SubCell"/>
</dbReference>
<dbReference type="PANTHER" id="PTHR12787">
    <property type="entry name" value="RIBOSOMAL RNA-PROCESSING PROTEIN 8"/>
    <property type="match status" value="1"/>
</dbReference>
<name>A0A8H5GFH6_9AGAR</name>
<comment type="function">
    <text evidence="9">S-adenosyl-L-methionine-dependent methyltransferase that specifically methylates the N(1) position of adenine in helix 25.1 in 25S rRNA. Required both for ribosomal 40S and 60S subunits biogenesis. Required for efficient pre-rRNA cleavage at site A2.</text>
</comment>
<feature type="region of interest" description="Disordered" evidence="10">
    <location>
        <begin position="1"/>
        <end position="137"/>
    </location>
</feature>
<accession>A0A8H5GFH6</accession>
<feature type="compositionally biased region" description="Polar residues" evidence="10">
    <location>
        <begin position="121"/>
        <end position="137"/>
    </location>
</feature>
<dbReference type="Pfam" id="PF05148">
    <property type="entry name" value="Methyltransf_8"/>
    <property type="match status" value="1"/>
</dbReference>
<dbReference type="InterPro" id="IPR029063">
    <property type="entry name" value="SAM-dependent_MTases_sf"/>
</dbReference>
<proteinExistence type="inferred from homology"/>
<evidence type="ECO:0000256" key="2">
    <source>
        <dbReference type="ARBA" id="ARBA00006301"/>
    </source>
</evidence>
<evidence type="ECO:0000256" key="3">
    <source>
        <dbReference type="ARBA" id="ARBA00022552"/>
    </source>
</evidence>
<keyword evidence="7 9" id="KW-0539">Nucleus</keyword>
<dbReference type="FunFam" id="1.10.10.2150:FF:000001">
    <property type="entry name" value="Ribosomal RNA-processing protein 8"/>
    <property type="match status" value="1"/>
</dbReference>
<dbReference type="Gene3D" id="3.40.50.150">
    <property type="entry name" value="Vaccinia Virus protein VP39"/>
    <property type="match status" value="1"/>
</dbReference>
<evidence type="ECO:0000256" key="7">
    <source>
        <dbReference type="ARBA" id="ARBA00023242"/>
    </source>
</evidence>
<organism evidence="11 12">
    <name type="scientific">Leucocoprinus leucothites</name>
    <dbReference type="NCBI Taxonomy" id="201217"/>
    <lineage>
        <taxon>Eukaryota</taxon>
        <taxon>Fungi</taxon>
        <taxon>Dikarya</taxon>
        <taxon>Basidiomycota</taxon>
        <taxon>Agaricomycotina</taxon>
        <taxon>Agaricomycetes</taxon>
        <taxon>Agaricomycetidae</taxon>
        <taxon>Agaricales</taxon>
        <taxon>Agaricineae</taxon>
        <taxon>Agaricaceae</taxon>
        <taxon>Leucocoprinus</taxon>
    </lineage>
</organism>
<keyword evidence="6 9" id="KW-0949">S-adenosyl-L-methionine</keyword>
<dbReference type="CDD" id="cd02440">
    <property type="entry name" value="AdoMet_MTases"/>
    <property type="match status" value="1"/>
</dbReference>
<gene>
    <name evidence="11" type="ORF">D9756_000513</name>
</gene>
<dbReference type="SUPFAM" id="SSF53335">
    <property type="entry name" value="S-adenosyl-L-methionine-dependent methyltransferases"/>
    <property type="match status" value="1"/>
</dbReference>
<reference evidence="11 12" key="1">
    <citation type="journal article" date="2020" name="ISME J.">
        <title>Uncovering the hidden diversity of litter-decomposition mechanisms in mushroom-forming fungi.</title>
        <authorList>
            <person name="Floudas D."/>
            <person name="Bentzer J."/>
            <person name="Ahren D."/>
            <person name="Johansson T."/>
            <person name="Persson P."/>
            <person name="Tunlid A."/>
        </authorList>
    </citation>
    <scope>NUCLEOTIDE SEQUENCE [LARGE SCALE GENOMIC DNA]</scope>
    <source>
        <strain evidence="11 12">CBS 146.42</strain>
    </source>
</reference>
<dbReference type="InterPro" id="IPR042036">
    <property type="entry name" value="RRP8_N"/>
</dbReference>
<dbReference type="EMBL" id="JAACJO010000001">
    <property type="protein sequence ID" value="KAF5364022.1"/>
    <property type="molecule type" value="Genomic_DNA"/>
</dbReference>
<comment type="subcellular location">
    <subcellularLocation>
        <location evidence="1 9">Nucleus</location>
        <location evidence="1 9">Nucleolus</location>
    </subcellularLocation>
</comment>
<comment type="caution">
    <text evidence="11">The sequence shown here is derived from an EMBL/GenBank/DDBJ whole genome shotgun (WGS) entry which is preliminary data.</text>
</comment>
<dbReference type="OrthoDB" id="10258825at2759"/>
<dbReference type="AlphaFoldDB" id="A0A8H5GFH6"/>
<feature type="compositionally biased region" description="Basic and acidic residues" evidence="10">
    <location>
        <begin position="31"/>
        <end position="50"/>
    </location>
</feature>
<dbReference type="EC" id="2.1.1.-" evidence="9"/>
<evidence type="ECO:0000256" key="5">
    <source>
        <dbReference type="ARBA" id="ARBA00022679"/>
    </source>
</evidence>
<keyword evidence="4 9" id="KW-0489">Methyltransferase</keyword>
<dbReference type="GO" id="GO:0042273">
    <property type="term" value="P:ribosomal large subunit biogenesis"/>
    <property type="evidence" value="ECO:0007669"/>
    <property type="project" value="TreeGrafter"/>
</dbReference>
<comment type="similarity">
    <text evidence="2 9">Belongs to the methyltransferase superfamily. RRP8 family.</text>
</comment>
<dbReference type="GO" id="GO:0016433">
    <property type="term" value="F:rRNA (adenine) methyltransferase activity"/>
    <property type="evidence" value="ECO:0007669"/>
    <property type="project" value="TreeGrafter"/>
</dbReference>
<feature type="compositionally biased region" description="Basic residues" evidence="10">
    <location>
        <begin position="60"/>
        <end position="74"/>
    </location>
</feature>
<dbReference type="Gene3D" id="1.10.10.2150">
    <property type="entry name" value="Ribosomal RNA-processing protein 8, N-terminal domain"/>
    <property type="match status" value="1"/>
</dbReference>
<dbReference type="PANTHER" id="PTHR12787:SF0">
    <property type="entry name" value="RIBOSOMAL RNA-PROCESSING PROTEIN 8"/>
    <property type="match status" value="1"/>
</dbReference>
<keyword evidence="5 9" id="KW-0808">Transferase</keyword>